<dbReference type="EMBL" id="CP059693">
    <property type="protein sequence ID" value="WDE11106.1"/>
    <property type="molecule type" value="Genomic_DNA"/>
</dbReference>
<name>A0ABY7VCQ5_9GAMM</name>
<dbReference type="PANTHER" id="PTHR11533">
    <property type="entry name" value="PROTEASE M1 ZINC METALLOPROTEASE"/>
    <property type="match status" value="1"/>
</dbReference>
<evidence type="ECO:0000259" key="3">
    <source>
        <dbReference type="Pfam" id="PF01433"/>
    </source>
</evidence>
<feature type="compositionally biased region" description="Basic and acidic residues" evidence="1">
    <location>
        <begin position="764"/>
        <end position="773"/>
    </location>
</feature>
<keyword evidence="5" id="KW-1185">Reference proteome</keyword>
<dbReference type="InterPro" id="IPR027268">
    <property type="entry name" value="Peptidase_M4/M1_CTD_sf"/>
</dbReference>
<dbReference type="InterPro" id="IPR050344">
    <property type="entry name" value="Peptidase_M1_aminopeptidases"/>
</dbReference>
<feature type="region of interest" description="Disordered" evidence="1">
    <location>
        <begin position="764"/>
        <end position="801"/>
    </location>
</feature>
<feature type="domain" description="Peptidase M1 membrane alanine aminopeptidase" evidence="3">
    <location>
        <begin position="361"/>
        <end position="567"/>
    </location>
</feature>
<feature type="signal peptide" evidence="2">
    <location>
        <begin position="1"/>
        <end position="22"/>
    </location>
</feature>
<dbReference type="Proteomes" id="UP001215231">
    <property type="component" value="Chromosome"/>
</dbReference>
<dbReference type="PANTHER" id="PTHR11533:SF174">
    <property type="entry name" value="PUROMYCIN-SENSITIVE AMINOPEPTIDASE-RELATED"/>
    <property type="match status" value="1"/>
</dbReference>
<evidence type="ECO:0000313" key="4">
    <source>
        <dbReference type="EMBL" id="WDE11106.1"/>
    </source>
</evidence>
<sequence>MKYSMRSAFVCLCLAVSGSVTAGKLAFDDKFRQLEEILPTPNTYRTASGAPGHQYWQQQVNYDIEISLDDKTQRLTGSETLDYQNNSPDSLRYLWLQLDQNRMKPGSGYKMSEAAPGNKKITYKKFRTMVETPKFDGGYQITKVTGSDNQPLHYVINGTMMRVDLPRALKSGDSVEVNIDWQYQLHEQKVLGGRSGYEYFEKDDNYLYELAQWFPRAVAYYDVMGWQNKQFLGRGEFTLEFGDYEVDITVPADHIVAATGVLQNPKKVLTRAQQKRLKKARNAKKPVLVVTPEEALANEKSRATATKTWQFKAENVRDFAWASSRKFIWDAQGYKAGATDTMAMSYYPNEGNPLWERYSTEAIIHTMEQYNKYTFDYPYPVSISVNGPVGGMEYPMITFNGPRPTLNEETGEKTYSRKTKYGLIGVIIHEVGHNYFPMIVNSDERQWTWMDEGLNTFLQFIAEQSWEENYPSRRGHANDITSYMKSSNQVPIMTNSESIMQFGNNAYGKPAAALNILRETILGRELFDFAFKEYALRWKFKRPTPADFFRTMEDASGTDLDWFWHGWFYTTDHVDIALENIHLYRPNSQNPDTEEAWERALDNESPEFISNLRNKGQWLRTQEKPELLDFYNEHDKFTATNAERNKYNKAQKKLEQWQKDLLTNDSNFYILDFRNIGGLVMPIILELSYQDGSKERLTLPAEIWRKNPKKTSKMLITDKEITAIAVDPNWETADVNVNNNYWPARPIKSRFDLYKKKKQDMMRDYNEALKSADEEPSADNEPSAGKEPSASEKPSAKNEAQ</sequence>
<evidence type="ECO:0000313" key="5">
    <source>
        <dbReference type="Proteomes" id="UP001215231"/>
    </source>
</evidence>
<reference evidence="4 5" key="1">
    <citation type="journal article" date="2022" name="Mar. Drugs">
        <title>Bioassay-Guided Fractionation Leads to the Detection of Cholic Acid Generated by the Rare Thalassomonas sp.</title>
        <authorList>
            <person name="Pheiffer F."/>
            <person name="Schneider Y.K."/>
            <person name="Hansen E.H."/>
            <person name="Andersen J.H."/>
            <person name="Isaksson J."/>
            <person name="Busche T."/>
            <person name="R C."/>
            <person name="Kalinowski J."/>
            <person name="Zyl L.V."/>
            <person name="Trindade M."/>
        </authorList>
    </citation>
    <scope>NUCLEOTIDE SEQUENCE [LARGE SCALE GENOMIC DNA]</scope>
    <source>
        <strain evidence="4 5">A5K-61T</strain>
    </source>
</reference>
<dbReference type="Pfam" id="PF01433">
    <property type="entry name" value="Peptidase_M1"/>
    <property type="match status" value="1"/>
</dbReference>
<accession>A0ABY7VCQ5</accession>
<proteinExistence type="predicted"/>
<dbReference type="SUPFAM" id="SSF55486">
    <property type="entry name" value="Metalloproteases ('zincins'), catalytic domain"/>
    <property type="match status" value="1"/>
</dbReference>
<feature type="chain" id="PRO_5046290006" evidence="2">
    <location>
        <begin position="23"/>
        <end position="801"/>
    </location>
</feature>
<gene>
    <name evidence="4" type="ORF">H3N35_23180</name>
</gene>
<keyword evidence="2" id="KW-0732">Signal</keyword>
<evidence type="ECO:0000256" key="1">
    <source>
        <dbReference type="SAM" id="MobiDB-lite"/>
    </source>
</evidence>
<evidence type="ECO:0000256" key="2">
    <source>
        <dbReference type="SAM" id="SignalP"/>
    </source>
</evidence>
<protein>
    <submittedName>
        <fullName evidence="4">M1 family metallopeptidase</fullName>
    </submittedName>
</protein>
<dbReference type="InterPro" id="IPR014782">
    <property type="entry name" value="Peptidase_M1_dom"/>
</dbReference>
<dbReference type="CDD" id="cd09604">
    <property type="entry name" value="M1_APN_like"/>
    <property type="match status" value="1"/>
</dbReference>
<organism evidence="4 5">
    <name type="scientific">Thalassomonas haliotis</name>
    <dbReference type="NCBI Taxonomy" id="485448"/>
    <lineage>
        <taxon>Bacteria</taxon>
        <taxon>Pseudomonadati</taxon>
        <taxon>Pseudomonadota</taxon>
        <taxon>Gammaproteobacteria</taxon>
        <taxon>Alteromonadales</taxon>
        <taxon>Colwelliaceae</taxon>
        <taxon>Thalassomonas</taxon>
    </lineage>
</organism>
<dbReference type="RefSeq" id="WP_274051226.1">
    <property type="nucleotide sequence ID" value="NZ_CP059693.1"/>
</dbReference>
<dbReference type="Gene3D" id="1.10.390.10">
    <property type="entry name" value="Neutral Protease Domain 2"/>
    <property type="match status" value="1"/>
</dbReference>